<dbReference type="CDD" id="cd07377">
    <property type="entry name" value="WHTH_GntR"/>
    <property type="match status" value="1"/>
</dbReference>
<evidence type="ECO:0000256" key="4">
    <source>
        <dbReference type="SAM" id="MobiDB-lite"/>
    </source>
</evidence>
<reference evidence="6" key="2">
    <citation type="submission" date="2020-09" db="EMBL/GenBank/DDBJ databases">
        <authorList>
            <person name="Sun Q."/>
            <person name="Sedlacek I."/>
        </authorList>
    </citation>
    <scope>NUCLEOTIDE SEQUENCE</scope>
    <source>
        <strain evidence="6">CCM 7897</strain>
    </source>
</reference>
<keyword evidence="1" id="KW-0805">Transcription regulation</keyword>
<dbReference type="PROSITE" id="PS50949">
    <property type="entry name" value="HTH_GNTR"/>
    <property type="match status" value="1"/>
</dbReference>
<comment type="caution">
    <text evidence="6">The sequence shown here is derived from an EMBL/GenBank/DDBJ whole genome shotgun (WGS) entry which is preliminary data.</text>
</comment>
<dbReference type="PANTHER" id="PTHR43537">
    <property type="entry name" value="TRANSCRIPTIONAL REGULATOR, GNTR FAMILY"/>
    <property type="match status" value="1"/>
</dbReference>
<gene>
    <name evidence="6" type="ORF">GCM10007301_04840</name>
</gene>
<evidence type="ECO:0000313" key="7">
    <source>
        <dbReference type="Proteomes" id="UP000606044"/>
    </source>
</evidence>
<dbReference type="InterPro" id="IPR036388">
    <property type="entry name" value="WH-like_DNA-bd_sf"/>
</dbReference>
<evidence type="ECO:0000256" key="3">
    <source>
        <dbReference type="ARBA" id="ARBA00023163"/>
    </source>
</evidence>
<dbReference type="EMBL" id="BMCT01000001">
    <property type="protein sequence ID" value="GGF48585.1"/>
    <property type="molecule type" value="Genomic_DNA"/>
</dbReference>
<evidence type="ECO:0000256" key="2">
    <source>
        <dbReference type="ARBA" id="ARBA00023125"/>
    </source>
</evidence>
<dbReference type="InterPro" id="IPR000524">
    <property type="entry name" value="Tscrpt_reg_HTH_GntR"/>
</dbReference>
<protein>
    <submittedName>
        <fullName evidence="6">GntR family transcriptional regulator</fullName>
    </submittedName>
</protein>
<dbReference type="Pfam" id="PF07729">
    <property type="entry name" value="FCD"/>
    <property type="match status" value="1"/>
</dbReference>
<dbReference type="Pfam" id="PF00392">
    <property type="entry name" value="GntR"/>
    <property type="match status" value="1"/>
</dbReference>
<dbReference type="InterPro" id="IPR011711">
    <property type="entry name" value="GntR_C"/>
</dbReference>
<accession>A0A917BK42</accession>
<dbReference type="Gene3D" id="1.20.120.530">
    <property type="entry name" value="GntR ligand-binding domain-like"/>
    <property type="match status" value="1"/>
</dbReference>
<dbReference type="Gene3D" id="1.10.10.10">
    <property type="entry name" value="Winged helix-like DNA-binding domain superfamily/Winged helix DNA-binding domain"/>
    <property type="match status" value="1"/>
</dbReference>
<dbReference type="AlphaFoldDB" id="A0A917BK42"/>
<keyword evidence="2" id="KW-0238">DNA-binding</keyword>
<reference evidence="6" key="1">
    <citation type="journal article" date="2014" name="Int. J. Syst. Evol. Microbiol.">
        <title>Complete genome sequence of Corynebacterium casei LMG S-19264T (=DSM 44701T), isolated from a smear-ripened cheese.</title>
        <authorList>
            <consortium name="US DOE Joint Genome Institute (JGI-PGF)"/>
            <person name="Walter F."/>
            <person name="Albersmeier A."/>
            <person name="Kalinowski J."/>
            <person name="Ruckert C."/>
        </authorList>
    </citation>
    <scope>NUCLEOTIDE SEQUENCE</scope>
    <source>
        <strain evidence="6">CCM 7897</strain>
    </source>
</reference>
<dbReference type="SUPFAM" id="SSF46785">
    <property type="entry name" value="Winged helix' DNA-binding domain"/>
    <property type="match status" value="1"/>
</dbReference>
<keyword evidence="3" id="KW-0804">Transcription</keyword>
<keyword evidence="7" id="KW-1185">Reference proteome</keyword>
<dbReference type="InterPro" id="IPR036390">
    <property type="entry name" value="WH_DNA-bd_sf"/>
</dbReference>
<dbReference type="InterPro" id="IPR008920">
    <property type="entry name" value="TF_FadR/GntR_C"/>
</dbReference>
<dbReference type="SMART" id="SM00895">
    <property type="entry name" value="FCD"/>
    <property type="match status" value="1"/>
</dbReference>
<evidence type="ECO:0000313" key="6">
    <source>
        <dbReference type="EMBL" id="GGF48585.1"/>
    </source>
</evidence>
<evidence type="ECO:0000259" key="5">
    <source>
        <dbReference type="PROSITE" id="PS50949"/>
    </source>
</evidence>
<dbReference type="SUPFAM" id="SSF48008">
    <property type="entry name" value="GntR ligand-binding domain-like"/>
    <property type="match status" value="1"/>
</dbReference>
<name>A0A917BK42_9HYPH</name>
<evidence type="ECO:0000256" key="1">
    <source>
        <dbReference type="ARBA" id="ARBA00023015"/>
    </source>
</evidence>
<proteinExistence type="predicted"/>
<sequence length="254" mass="27346">MTAGMTGPAMAGQGARSAPEPRTLRRTAPPPEAAKANLVDLAYEAIKRAVLENTYPPGYQAGEVEIARQLDMSRTPVHEAMARLQEEGFVRILPKRGIVVLGLSPDDIDQIYDVISALEGAAGARIAALPKAERTRIARKLEGHTAAMSAALAAGDRIAWAQADKAFHDALAADCRNGRLSRIVGTVTDQLHRARMFTLNLRPLPTHSAVEHQALTDAILAGDAEAADRAARAHRQQARDQLLPLLRQLNLSNL</sequence>
<organism evidence="6 7">
    <name type="scientific">Azorhizobium oxalatiphilum</name>
    <dbReference type="NCBI Taxonomy" id="980631"/>
    <lineage>
        <taxon>Bacteria</taxon>
        <taxon>Pseudomonadati</taxon>
        <taxon>Pseudomonadota</taxon>
        <taxon>Alphaproteobacteria</taxon>
        <taxon>Hyphomicrobiales</taxon>
        <taxon>Xanthobacteraceae</taxon>
        <taxon>Azorhizobium</taxon>
    </lineage>
</organism>
<feature type="domain" description="HTH gntR-type" evidence="5">
    <location>
        <begin position="36"/>
        <end position="103"/>
    </location>
</feature>
<dbReference type="PANTHER" id="PTHR43537:SF5">
    <property type="entry name" value="UXU OPERON TRANSCRIPTIONAL REGULATOR"/>
    <property type="match status" value="1"/>
</dbReference>
<dbReference type="Proteomes" id="UP000606044">
    <property type="component" value="Unassembled WGS sequence"/>
</dbReference>
<dbReference type="GO" id="GO:0003677">
    <property type="term" value="F:DNA binding"/>
    <property type="evidence" value="ECO:0007669"/>
    <property type="project" value="UniProtKB-KW"/>
</dbReference>
<dbReference type="GO" id="GO:0003700">
    <property type="term" value="F:DNA-binding transcription factor activity"/>
    <property type="evidence" value="ECO:0007669"/>
    <property type="project" value="InterPro"/>
</dbReference>
<dbReference type="SMART" id="SM00345">
    <property type="entry name" value="HTH_GNTR"/>
    <property type="match status" value="1"/>
</dbReference>
<feature type="region of interest" description="Disordered" evidence="4">
    <location>
        <begin position="1"/>
        <end position="31"/>
    </location>
</feature>